<proteinExistence type="predicted"/>
<protein>
    <submittedName>
        <fullName evidence="2">Uncharacterized protein</fullName>
    </submittedName>
</protein>
<gene>
    <name evidence="2" type="ORF">HJG63_008978</name>
</gene>
<dbReference type="AlphaFoldDB" id="A0A7J8CHZ7"/>
<sequence>MLCFSHCPGKREVSPFQPSSPLGLLAASSGSPPLWWLEMVQSGAVGVLVVHEQTPRRPLAPCSGEALKPQSQHRTCWLQAASIPCKKHLLLRWSSQPNPSARGEEPDPNPERRNPGSSVGIRKLFVESKILFALGSALLLPM</sequence>
<evidence type="ECO:0000313" key="2">
    <source>
        <dbReference type="EMBL" id="KAF6410419.1"/>
    </source>
</evidence>
<dbReference type="Proteomes" id="UP000593571">
    <property type="component" value="Unassembled WGS sequence"/>
</dbReference>
<feature type="region of interest" description="Disordered" evidence="1">
    <location>
        <begin position="96"/>
        <end position="118"/>
    </location>
</feature>
<feature type="compositionally biased region" description="Basic and acidic residues" evidence="1">
    <location>
        <begin position="102"/>
        <end position="114"/>
    </location>
</feature>
<evidence type="ECO:0000313" key="3">
    <source>
        <dbReference type="Proteomes" id="UP000593571"/>
    </source>
</evidence>
<evidence type="ECO:0000256" key="1">
    <source>
        <dbReference type="SAM" id="MobiDB-lite"/>
    </source>
</evidence>
<organism evidence="2 3">
    <name type="scientific">Rousettus aegyptiacus</name>
    <name type="common">Egyptian fruit bat</name>
    <name type="synonym">Pteropus aegyptiacus</name>
    <dbReference type="NCBI Taxonomy" id="9407"/>
    <lineage>
        <taxon>Eukaryota</taxon>
        <taxon>Metazoa</taxon>
        <taxon>Chordata</taxon>
        <taxon>Craniata</taxon>
        <taxon>Vertebrata</taxon>
        <taxon>Euteleostomi</taxon>
        <taxon>Mammalia</taxon>
        <taxon>Eutheria</taxon>
        <taxon>Laurasiatheria</taxon>
        <taxon>Chiroptera</taxon>
        <taxon>Yinpterochiroptera</taxon>
        <taxon>Pteropodoidea</taxon>
        <taxon>Pteropodidae</taxon>
        <taxon>Rousettinae</taxon>
        <taxon>Rousettus</taxon>
    </lineage>
</organism>
<keyword evidence="3" id="KW-1185">Reference proteome</keyword>
<reference evidence="2 3" key="1">
    <citation type="journal article" date="2020" name="Nature">
        <title>Six reference-quality genomes reveal evolution of bat adaptations.</title>
        <authorList>
            <person name="Jebb D."/>
            <person name="Huang Z."/>
            <person name="Pippel M."/>
            <person name="Hughes G.M."/>
            <person name="Lavrichenko K."/>
            <person name="Devanna P."/>
            <person name="Winkler S."/>
            <person name="Jermiin L.S."/>
            <person name="Skirmuntt E.C."/>
            <person name="Katzourakis A."/>
            <person name="Burkitt-Gray L."/>
            <person name="Ray D.A."/>
            <person name="Sullivan K.A.M."/>
            <person name="Roscito J.G."/>
            <person name="Kirilenko B.M."/>
            <person name="Davalos L.M."/>
            <person name="Corthals A.P."/>
            <person name="Power M.L."/>
            <person name="Jones G."/>
            <person name="Ransome R.D."/>
            <person name="Dechmann D.K.N."/>
            <person name="Locatelli A.G."/>
            <person name="Puechmaille S.J."/>
            <person name="Fedrigo O."/>
            <person name="Jarvis E.D."/>
            <person name="Hiller M."/>
            <person name="Vernes S.C."/>
            <person name="Myers E.W."/>
            <person name="Teeling E.C."/>
        </authorList>
    </citation>
    <scope>NUCLEOTIDE SEQUENCE [LARGE SCALE GENOMIC DNA]</scope>
    <source>
        <strain evidence="2">MRouAeg1</strain>
        <tissue evidence="2">Muscle</tissue>
    </source>
</reference>
<accession>A0A7J8CHZ7</accession>
<dbReference type="EMBL" id="JACASE010000014">
    <property type="protein sequence ID" value="KAF6410419.1"/>
    <property type="molecule type" value="Genomic_DNA"/>
</dbReference>
<comment type="caution">
    <text evidence="2">The sequence shown here is derived from an EMBL/GenBank/DDBJ whole genome shotgun (WGS) entry which is preliminary data.</text>
</comment>
<name>A0A7J8CHZ7_ROUAE</name>